<accession>S7RD53</accession>
<dbReference type="AlphaFoldDB" id="S7RD53"/>
<evidence type="ECO:0000256" key="1">
    <source>
        <dbReference type="ARBA" id="ARBA00022801"/>
    </source>
</evidence>
<dbReference type="OMA" id="TCWIERR"/>
<keyword evidence="1" id="KW-0378">Hydrolase</keyword>
<evidence type="ECO:0000313" key="4">
    <source>
        <dbReference type="Proteomes" id="UP000030669"/>
    </source>
</evidence>
<dbReference type="Proteomes" id="UP000030669">
    <property type="component" value="Unassembled WGS sequence"/>
</dbReference>
<proteinExistence type="predicted"/>
<sequence length="270" mass="29256">MAEPKLTQFKALLFDVYGTLVDWETGIYDRLKPLLERANKPWSKKEALTAFYSVERDLQAQNPGMLYADLLAKGHAEFESRLKGGGSAAPAVTTESDPSTSASGSRSGDGSADEDAEHIAFGQSIKDWPIFPDTIPALSMLSETYKLVVLSNVDRTSFAHTRAALEGPGHFTFDLVITAQDVGSYKPSLANFEYALKEIKEKFGIDKDGVLVVANSLAHDHVPANALGIASCWIERPGATMGQDAKARHVFDFKTLGDMADAVAKEKAKS</sequence>
<dbReference type="SFLD" id="SFLDS00003">
    <property type="entry name" value="Haloacid_Dehalogenase"/>
    <property type="match status" value="1"/>
</dbReference>
<dbReference type="eggNOG" id="ENOG502S0RM">
    <property type="taxonomic scope" value="Eukaryota"/>
</dbReference>
<dbReference type="EMBL" id="KB469308">
    <property type="protein sequence ID" value="EPQ52135.1"/>
    <property type="molecule type" value="Genomic_DNA"/>
</dbReference>
<dbReference type="HOGENOM" id="CLU_045011_3_2_1"/>
<dbReference type="InterPro" id="IPR023214">
    <property type="entry name" value="HAD_sf"/>
</dbReference>
<dbReference type="OrthoDB" id="20198at2759"/>
<gene>
    <name evidence="3" type="ORF">GLOTRDRAFT_122824</name>
</gene>
<dbReference type="SFLD" id="SFLDG01129">
    <property type="entry name" value="C1.5:_HAD__Beta-PGM__Phosphata"/>
    <property type="match status" value="1"/>
</dbReference>
<evidence type="ECO:0000313" key="3">
    <source>
        <dbReference type="EMBL" id="EPQ52135.1"/>
    </source>
</evidence>
<dbReference type="Gene3D" id="3.40.50.1000">
    <property type="entry name" value="HAD superfamily/HAD-like"/>
    <property type="match status" value="1"/>
</dbReference>
<dbReference type="InterPro" id="IPR051540">
    <property type="entry name" value="S-2-haloacid_dehalogenase"/>
</dbReference>
<evidence type="ECO:0000256" key="2">
    <source>
        <dbReference type="SAM" id="MobiDB-lite"/>
    </source>
</evidence>
<name>S7RD53_GLOTA</name>
<dbReference type="RefSeq" id="XP_007869323.1">
    <property type="nucleotide sequence ID" value="XM_007871132.1"/>
</dbReference>
<reference evidence="3 4" key="1">
    <citation type="journal article" date="2012" name="Science">
        <title>The Paleozoic origin of enzymatic lignin decomposition reconstructed from 31 fungal genomes.</title>
        <authorList>
            <person name="Floudas D."/>
            <person name="Binder M."/>
            <person name="Riley R."/>
            <person name="Barry K."/>
            <person name="Blanchette R.A."/>
            <person name="Henrissat B."/>
            <person name="Martinez A.T."/>
            <person name="Otillar R."/>
            <person name="Spatafora J.W."/>
            <person name="Yadav J.S."/>
            <person name="Aerts A."/>
            <person name="Benoit I."/>
            <person name="Boyd A."/>
            <person name="Carlson A."/>
            <person name="Copeland A."/>
            <person name="Coutinho P.M."/>
            <person name="de Vries R.P."/>
            <person name="Ferreira P."/>
            <person name="Findley K."/>
            <person name="Foster B."/>
            <person name="Gaskell J."/>
            <person name="Glotzer D."/>
            <person name="Gorecki P."/>
            <person name="Heitman J."/>
            <person name="Hesse C."/>
            <person name="Hori C."/>
            <person name="Igarashi K."/>
            <person name="Jurgens J.A."/>
            <person name="Kallen N."/>
            <person name="Kersten P."/>
            <person name="Kohler A."/>
            <person name="Kuees U."/>
            <person name="Kumar T.K.A."/>
            <person name="Kuo A."/>
            <person name="LaButti K."/>
            <person name="Larrondo L.F."/>
            <person name="Lindquist E."/>
            <person name="Ling A."/>
            <person name="Lombard V."/>
            <person name="Lucas S."/>
            <person name="Lundell T."/>
            <person name="Martin R."/>
            <person name="McLaughlin D.J."/>
            <person name="Morgenstern I."/>
            <person name="Morin E."/>
            <person name="Murat C."/>
            <person name="Nagy L.G."/>
            <person name="Nolan M."/>
            <person name="Ohm R.A."/>
            <person name="Patyshakuliyeva A."/>
            <person name="Rokas A."/>
            <person name="Ruiz-Duenas F.J."/>
            <person name="Sabat G."/>
            <person name="Salamov A."/>
            <person name="Samejima M."/>
            <person name="Schmutz J."/>
            <person name="Slot J.C."/>
            <person name="St John F."/>
            <person name="Stenlid J."/>
            <person name="Sun H."/>
            <person name="Sun S."/>
            <person name="Syed K."/>
            <person name="Tsang A."/>
            <person name="Wiebenga A."/>
            <person name="Young D."/>
            <person name="Pisabarro A."/>
            <person name="Eastwood D.C."/>
            <person name="Martin F."/>
            <person name="Cullen D."/>
            <person name="Grigoriev I.V."/>
            <person name="Hibbett D.S."/>
        </authorList>
    </citation>
    <scope>NUCLEOTIDE SEQUENCE [LARGE SCALE GENOMIC DNA]</scope>
    <source>
        <strain evidence="3 4">ATCC 11539</strain>
    </source>
</reference>
<feature type="region of interest" description="Disordered" evidence="2">
    <location>
        <begin position="82"/>
        <end position="114"/>
    </location>
</feature>
<dbReference type="PANTHER" id="PTHR43316">
    <property type="entry name" value="HYDROLASE, HALOACID DELAHOGENASE-RELATED"/>
    <property type="match status" value="1"/>
</dbReference>
<dbReference type="SUPFAM" id="SSF56784">
    <property type="entry name" value="HAD-like"/>
    <property type="match status" value="1"/>
</dbReference>
<dbReference type="KEGG" id="gtr:GLOTRDRAFT_122824"/>
<feature type="compositionally biased region" description="Low complexity" evidence="2">
    <location>
        <begin position="96"/>
        <end position="110"/>
    </location>
</feature>
<protein>
    <submittedName>
        <fullName evidence="3">HAD-like protein</fullName>
    </submittedName>
</protein>
<keyword evidence="4" id="KW-1185">Reference proteome</keyword>
<dbReference type="Pfam" id="PF00702">
    <property type="entry name" value="Hydrolase"/>
    <property type="match status" value="1"/>
</dbReference>
<organism evidence="3 4">
    <name type="scientific">Gloeophyllum trabeum (strain ATCC 11539 / FP-39264 / Madison 617)</name>
    <name type="common">Brown rot fungus</name>
    <dbReference type="NCBI Taxonomy" id="670483"/>
    <lineage>
        <taxon>Eukaryota</taxon>
        <taxon>Fungi</taxon>
        <taxon>Dikarya</taxon>
        <taxon>Basidiomycota</taxon>
        <taxon>Agaricomycotina</taxon>
        <taxon>Agaricomycetes</taxon>
        <taxon>Gloeophyllales</taxon>
        <taxon>Gloeophyllaceae</taxon>
        <taxon>Gloeophyllum</taxon>
    </lineage>
</organism>
<dbReference type="GO" id="GO:0016787">
    <property type="term" value="F:hydrolase activity"/>
    <property type="evidence" value="ECO:0007669"/>
    <property type="project" value="UniProtKB-KW"/>
</dbReference>
<dbReference type="Gene3D" id="1.10.150.750">
    <property type="match status" value="1"/>
</dbReference>
<dbReference type="InterPro" id="IPR036412">
    <property type="entry name" value="HAD-like_sf"/>
</dbReference>
<dbReference type="GeneID" id="19300883"/>
<dbReference type="PANTHER" id="PTHR43316:SF9">
    <property type="entry name" value="ACID DEHALOGENASE, PUTATIVE (AFU_ORTHOLOGUE AFUA_6G14460)-RELATED"/>
    <property type="match status" value="1"/>
</dbReference>